<accession>A0A101SMN3</accession>
<reference evidence="2 3" key="1">
    <citation type="submission" date="2015-10" db="EMBL/GenBank/DDBJ databases">
        <title>Draft genome sequence of Streptomyces griseoruber DSM 40281, type strain for the species Streptomyces griseoruber.</title>
        <authorList>
            <person name="Ruckert C."/>
            <person name="Winkler A."/>
            <person name="Kalinowski J."/>
            <person name="Kampfer P."/>
            <person name="Glaeser S."/>
        </authorList>
    </citation>
    <scope>NUCLEOTIDE SEQUENCE [LARGE SCALE GENOMIC DNA]</scope>
    <source>
        <strain evidence="2 3">DSM 40281</strain>
    </source>
</reference>
<organism evidence="2 3">
    <name type="scientific">Streptomyces griseoruber</name>
    <dbReference type="NCBI Taxonomy" id="1943"/>
    <lineage>
        <taxon>Bacteria</taxon>
        <taxon>Bacillati</taxon>
        <taxon>Actinomycetota</taxon>
        <taxon>Actinomycetes</taxon>
        <taxon>Kitasatosporales</taxon>
        <taxon>Streptomycetaceae</taxon>
        <taxon>Streptomyces</taxon>
    </lineage>
</organism>
<evidence type="ECO:0000313" key="3">
    <source>
        <dbReference type="Proteomes" id="UP000052982"/>
    </source>
</evidence>
<keyword evidence="3" id="KW-1185">Reference proteome</keyword>
<feature type="compositionally biased region" description="Gly residues" evidence="1">
    <location>
        <begin position="13"/>
        <end position="23"/>
    </location>
</feature>
<gene>
    <name evidence="2" type="ORF">AQJ64_36925</name>
</gene>
<comment type="caution">
    <text evidence="2">The sequence shown here is derived from an EMBL/GenBank/DDBJ whole genome shotgun (WGS) entry which is preliminary data.</text>
</comment>
<dbReference type="Proteomes" id="UP000052982">
    <property type="component" value="Unassembled WGS sequence"/>
</dbReference>
<evidence type="ECO:0000256" key="1">
    <source>
        <dbReference type="SAM" id="MobiDB-lite"/>
    </source>
</evidence>
<dbReference type="AlphaFoldDB" id="A0A101SMN3"/>
<feature type="region of interest" description="Disordered" evidence="1">
    <location>
        <begin position="1"/>
        <end position="43"/>
    </location>
</feature>
<name>A0A101SMN3_9ACTN</name>
<sequence>MADLESGLDDGDGLCGRGGGGDPFGHQADPAGPRDQMGNGEEVLRDDLRMGFDVFGVQLVRGREDRHGWR</sequence>
<dbReference type="EMBL" id="LMWW01000065">
    <property type="protein sequence ID" value="KUN76562.1"/>
    <property type="molecule type" value="Genomic_DNA"/>
</dbReference>
<evidence type="ECO:0000313" key="2">
    <source>
        <dbReference type="EMBL" id="KUN76562.1"/>
    </source>
</evidence>
<protein>
    <submittedName>
        <fullName evidence="2">Uncharacterized protein</fullName>
    </submittedName>
</protein>
<proteinExistence type="predicted"/>
<feature type="compositionally biased region" description="Acidic residues" evidence="1">
    <location>
        <begin position="1"/>
        <end position="12"/>
    </location>
</feature>